<dbReference type="EMBL" id="WJIE01000005">
    <property type="protein sequence ID" value="MRG94000.1"/>
    <property type="molecule type" value="Genomic_DNA"/>
</dbReference>
<comment type="caution">
    <text evidence="1">The sequence shown here is derived from an EMBL/GenBank/DDBJ whole genome shotgun (WGS) entry which is preliminary data.</text>
</comment>
<protein>
    <submittedName>
        <fullName evidence="1">Uncharacterized protein</fullName>
    </submittedName>
</protein>
<evidence type="ECO:0000313" key="1">
    <source>
        <dbReference type="EMBL" id="MRG94000.1"/>
    </source>
</evidence>
<accession>A0A6N7PUA2</accession>
<organism evidence="1 2">
    <name type="scientific">Polyangium spumosum</name>
    <dbReference type="NCBI Taxonomy" id="889282"/>
    <lineage>
        <taxon>Bacteria</taxon>
        <taxon>Pseudomonadati</taxon>
        <taxon>Myxococcota</taxon>
        <taxon>Polyangia</taxon>
        <taxon>Polyangiales</taxon>
        <taxon>Polyangiaceae</taxon>
        <taxon>Polyangium</taxon>
    </lineage>
</organism>
<evidence type="ECO:0000313" key="2">
    <source>
        <dbReference type="Proteomes" id="UP000440224"/>
    </source>
</evidence>
<reference evidence="1 2" key="1">
    <citation type="submission" date="2019-10" db="EMBL/GenBank/DDBJ databases">
        <title>A soil myxobacterium in the family Polyangiaceae.</title>
        <authorList>
            <person name="Li Y."/>
            <person name="Wang J."/>
        </authorList>
    </citation>
    <scope>NUCLEOTIDE SEQUENCE [LARGE SCALE GENOMIC DNA]</scope>
    <source>
        <strain evidence="1 2">DSM 14734</strain>
    </source>
</reference>
<sequence>MARILDSTTVVPLPRLDANQATVLAQQLEAAARDEAGHPRILPDTVQDALDDVKVDRAALQDTLGSEPQTGEVRTVDKMEDNAAAALILILLGWSRVRGQFGLGDVAVEVGAHLGVEDGLGFINMRPRDEYGVVDTKLKTITRENLEGKLDDLGLGPLLAHLRQVHEQYGKVLGMVHTVPVEERAAVRTRLDALTDSLKHYVTAVLGSVKRKQPATKELADTLLRPLVMWEDDPVKKAAKEEVPAGSGA</sequence>
<name>A0A6N7PUA2_9BACT</name>
<gene>
    <name evidence="1" type="ORF">GF068_19060</name>
</gene>
<keyword evidence="2" id="KW-1185">Reference proteome</keyword>
<dbReference type="RefSeq" id="WP_153820835.1">
    <property type="nucleotide sequence ID" value="NZ_WJIE01000005.1"/>
</dbReference>
<dbReference type="OrthoDB" id="5509255at2"/>
<proteinExistence type="predicted"/>
<dbReference type="AlphaFoldDB" id="A0A6N7PUA2"/>
<dbReference type="Proteomes" id="UP000440224">
    <property type="component" value="Unassembled WGS sequence"/>
</dbReference>